<dbReference type="OrthoDB" id="1796991at2"/>
<feature type="compositionally biased region" description="Polar residues" evidence="2">
    <location>
        <begin position="78"/>
        <end position="91"/>
    </location>
</feature>
<evidence type="ECO:0008006" key="5">
    <source>
        <dbReference type="Google" id="ProtNLM"/>
    </source>
</evidence>
<feature type="coiled-coil region" evidence="1">
    <location>
        <begin position="121"/>
        <end position="162"/>
    </location>
</feature>
<feature type="region of interest" description="Disordered" evidence="2">
    <location>
        <begin position="78"/>
        <end position="110"/>
    </location>
</feature>
<evidence type="ECO:0000313" key="3">
    <source>
        <dbReference type="EMBL" id="AGA69509.1"/>
    </source>
</evidence>
<accession>L0F6S6</accession>
<dbReference type="HOGENOM" id="CLU_1728443_0_0_9"/>
<organism evidence="3 4">
    <name type="scientific">Desulfitobacterium dichloroeliminans (strain LMG P-21439 / DCA1)</name>
    <dbReference type="NCBI Taxonomy" id="871963"/>
    <lineage>
        <taxon>Bacteria</taxon>
        <taxon>Bacillati</taxon>
        <taxon>Bacillota</taxon>
        <taxon>Clostridia</taxon>
        <taxon>Eubacteriales</taxon>
        <taxon>Desulfitobacteriaceae</taxon>
        <taxon>Desulfitobacterium</taxon>
    </lineage>
</organism>
<gene>
    <name evidence="3" type="ordered locus">Desdi_2066</name>
</gene>
<dbReference type="EMBL" id="CP003344">
    <property type="protein sequence ID" value="AGA69509.1"/>
    <property type="molecule type" value="Genomic_DNA"/>
</dbReference>
<dbReference type="InterPro" id="IPR036388">
    <property type="entry name" value="WH-like_DNA-bd_sf"/>
</dbReference>
<protein>
    <recommendedName>
        <fullName evidence="5">IclR-like transcriptional regulator</fullName>
    </recommendedName>
</protein>
<dbReference type="STRING" id="871963.Desdi_2066"/>
<keyword evidence="4" id="KW-1185">Reference proteome</keyword>
<dbReference type="eggNOG" id="ENOG5032T6I">
    <property type="taxonomic scope" value="Bacteria"/>
</dbReference>
<dbReference type="KEGG" id="ddl:Desdi_2066"/>
<dbReference type="AlphaFoldDB" id="L0F6S6"/>
<evidence type="ECO:0000313" key="4">
    <source>
        <dbReference type="Proteomes" id="UP000010797"/>
    </source>
</evidence>
<dbReference type="Proteomes" id="UP000010797">
    <property type="component" value="Chromosome"/>
</dbReference>
<sequence>MALRDKTNQRFKGFFEKQSKRNEGKEFEIAYSEIQRETGAASSTMKRALEALAAEGWLEINPGRNSRYGLFKLLQPETNSEDISTPISELSSAPDYESSAPDPAPAQESDFHVTSAMDSDQRELQAKIYELEHLVDGLRRRIRTQEMTIALLQDRMAEIEDKLYRR</sequence>
<reference evidence="4" key="1">
    <citation type="submission" date="2012-02" db="EMBL/GenBank/DDBJ databases">
        <title>Complete sequence of Desulfitobacterium dichloroeliminans LMG P-21439.</title>
        <authorList>
            <person name="Lucas S."/>
            <person name="Han J."/>
            <person name="Lapidus A."/>
            <person name="Cheng J.-F."/>
            <person name="Goodwin L."/>
            <person name="Pitluck S."/>
            <person name="Peters L."/>
            <person name="Ovchinnikova G."/>
            <person name="Teshima H."/>
            <person name="Detter J.C."/>
            <person name="Han C."/>
            <person name="Tapia R."/>
            <person name="Land M."/>
            <person name="Hauser L."/>
            <person name="Kyrpides N."/>
            <person name="Ivanova N."/>
            <person name="Pagani I."/>
            <person name="Kruse T."/>
            <person name="de Vos W.M."/>
            <person name="Boon N."/>
            <person name="Smidt H."/>
            <person name="Woyke T."/>
        </authorList>
    </citation>
    <scope>NUCLEOTIDE SEQUENCE [LARGE SCALE GENOMIC DNA]</scope>
    <source>
        <strain evidence="4">LMG P-21439 / DCA1</strain>
    </source>
</reference>
<keyword evidence="1" id="KW-0175">Coiled coil</keyword>
<name>L0F6S6_DESDL</name>
<evidence type="ECO:0000256" key="2">
    <source>
        <dbReference type="SAM" id="MobiDB-lite"/>
    </source>
</evidence>
<proteinExistence type="predicted"/>
<dbReference type="RefSeq" id="WP_015262489.1">
    <property type="nucleotide sequence ID" value="NC_019903.1"/>
</dbReference>
<dbReference type="Gene3D" id="1.10.10.10">
    <property type="entry name" value="Winged helix-like DNA-binding domain superfamily/Winged helix DNA-binding domain"/>
    <property type="match status" value="1"/>
</dbReference>
<evidence type="ECO:0000256" key="1">
    <source>
        <dbReference type="SAM" id="Coils"/>
    </source>
</evidence>